<dbReference type="Proteomes" id="UP000017820">
    <property type="component" value="Unassembled WGS sequence"/>
</dbReference>
<name>V4I2X9_PSEL2</name>
<gene>
    <name evidence="1" type="ORF">PL2TA16_00594</name>
</gene>
<evidence type="ECO:0000313" key="1">
    <source>
        <dbReference type="EMBL" id="ESP94594.1"/>
    </source>
</evidence>
<evidence type="ECO:0000313" key="2">
    <source>
        <dbReference type="Proteomes" id="UP000017820"/>
    </source>
</evidence>
<reference evidence="1 2" key="1">
    <citation type="submission" date="2013-07" db="EMBL/GenBank/DDBJ databases">
        <title>Draft genome sequence of Pseudoalteromonas luteoviolacea 2ta16.</title>
        <authorList>
            <person name="Allen E.E."/>
            <person name="Azam F."/>
            <person name="Podell S."/>
        </authorList>
    </citation>
    <scope>NUCLEOTIDE SEQUENCE [LARGE SCALE GENOMIC DNA]</scope>
    <source>
        <strain evidence="1 2">2ta16</strain>
    </source>
</reference>
<dbReference type="AlphaFoldDB" id="V4I2X9"/>
<dbReference type="EMBL" id="AUSV01000013">
    <property type="protein sequence ID" value="ESP94594.1"/>
    <property type="molecule type" value="Genomic_DNA"/>
</dbReference>
<accession>V4I2X9</accession>
<dbReference type="PATRIC" id="fig|1353533.3.peg.1029"/>
<protein>
    <submittedName>
        <fullName evidence="1">Uncharacterized protein</fullName>
    </submittedName>
</protein>
<comment type="caution">
    <text evidence="1">The sequence shown here is derived from an EMBL/GenBank/DDBJ whole genome shotgun (WGS) entry which is preliminary data.</text>
</comment>
<organism evidence="1 2">
    <name type="scientific">Pseudoalteromonas luteoviolacea (strain 2ta16)</name>
    <dbReference type="NCBI Taxonomy" id="1353533"/>
    <lineage>
        <taxon>Bacteria</taxon>
        <taxon>Pseudomonadati</taxon>
        <taxon>Pseudomonadota</taxon>
        <taxon>Gammaproteobacteria</taxon>
        <taxon>Alteromonadales</taxon>
        <taxon>Pseudoalteromonadaceae</taxon>
        <taxon>Pseudoalteromonas</taxon>
    </lineage>
</organism>
<sequence>MKNAKIKQQKYRINDKKLLKQICAGCIGKGSGPKQQHIDGYLPTK</sequence>
<proteinExistence type="predicted"/>
<dbReference type="RefSeq" id="WP_023397982.1">
    <property type="nucleotide sequence ID" value="NZ_AUSV01000013.1"/>
</dbReference>